<dbReference type="Gene3D" id="3.30.559.10">
    <property type="entry name" value="Chloramphenicol acetyltransferase-like domain"/>
    <property type="match status" value="1"/>
</dbReference>
<dbReference type="InterPro" id="IPR036736">
    <property type="entry name" value="ACP-like_sf"/>
</dbReference>
<dbReference type="EMBL" id="WKKV01000027">
    <property type="protein sequence ID" value="MSE04197.1"/>
    <property type="molecule type" value="Genomic_DNA"/>
</dbReference>
<dbReference type="PANTHER" id="PTHR45527">
    <property type="entry name" value="NONRIBOSOMAL PEPTIDE SYNTHETASE"/>
    <property type="match status" value="1"/>
</dbReference>
<keyword evidence="3" id="KW-0597">Phosphoprotein</keyword>
<feature type="non-terminal residue" evidence="5">
    <location>
        <position position="276"/>
    </location>
</feature>
<sequence>LPAYMMPAQFIEMSEWPVTPSGKLDRRALPAPGGAADRQAYTAPRNVTEMKLCALWEEVLKNGPVGIRDHFFERGGHSLKATALVSRIAKEFGVQVPLQDIFARPTVEELASVIQDLEESSYEAIQPAKKQDTYPVSSAQKRMYVLQQLEDGGVGYNMPAVLELTGTLDRSRLEETFRELVERHESLRTSFETGPDGEPVQRIHDSVPFQLDEAESADAFVRPFCLEEAPLFSAALVKESDERHLLLTDMHHIISDGVSVNTLIKEFGELYAGRSL</sequence>
<evidence type="ECO:0000313" key="5">
    <source>
        <dbReference type="EMBL" id="MSE04197.1"/>
    </source>
</evidence>
<feature type="domain" description="Carrier" evidence="4">
    <location>
        <begin position="43"/>
        <end position="118"/>
    </location>
</feature>
<dbReference type="SUPFAM" id="SSF52777">
    <property type="entry name" value="CoA-dependent acyltransferases"/>
    <property type="match status" value="1"/>
</dbReference>
<gene>
    <name evidence="5" type="ORF">GKC39_19370</name>
</gene>
<comment type="caution">
    <text evidence="5">The sequence shown here is derived from an EMBL/GenBank/DDBJ whole genome shotgun (WGS) entry which is preliminary data.</text>
</comment>
<dbReference type="FunFam" id="1.10.1200.10:FF:000005">
    <property type="entry name" value="Nonribosomal peptide synthetase 1"/>
    <property type="match status" value="1"/>
</dbReference>
<evidence type="ECO:0000259" key="4">
    <source>
        <dbReference type="PROSITE" id="PS50075"/>
    </source>
</evidence>
<dbReference type="Gene3D" id="1.10.1200.10">
    <property type="entry name" value="ACP-like"/>
    <property type="match status" value="1"/>
</dbReference>
<accession>A0A6A8LNB0</accession>
<evidence type="ECO:0000256" key="1">
    <source>
        <dbReference type="ARBA" id="ARBA00001957"/>
    </source>
</evidence>
<feature type="non-terminal residue" evidence="5">
    <location>
        <position position="1"/>
    </location>
</feature>
<dbReference type="GO" id="GO:0043041">
    <property type="term" value="P:amino acid activation for nonribosomal peptide biosynthetic process"/>
    <property type="evidence" value="ECO:0007669"/>
    <property type="project" value="TreeGrafter"/>
</dbReference>
<dbReference type="InterPro" id="IPR020806">
    <property type="entry name" value="PKS_PP-bd"/>
</dbReference>
<dbReference type="SUPFAM" id="SSF47336">
    <property type="entry name" value="ACP-like"/>
    <property type="match status" value="1"/>
</dbReference>
<protein>
    <submittedName>
        <fullName evidence="5">Non-ribosomal peptide synthetase</fullName>
    </submittedName>
</protein>
<dbReference type="Pfam" id="PF00550">
    <property type="entry name" value="PP-binding"/>
    <property type="match status" value="1"/>
</dbReference>
<dbReference type="InterPro" id="IPR009081">
    <property type="entry name" value="PP-bd_ACP"/>
</dbReference>
<dbReference type="GO" id="GO:0008610">
    <property type="term" value="P:lipid biosynthetic process"/>
    <property type="evidence" value="ECO:0007669"/>
    <property type="project" value="UniProtKB-ARBA"/>
</dbReference>
<name>A0A6A8LNB0_BACVE</name>
<dbReference type="SUPFAM" id="SSF56801">
    <property type="entry name" value="Acetyl-CoA synthetase-like"/>
    <property type="match status" value="1"/>
</dbReference>
<dbReference type="GO" id="GO:0031177">
    <property type="term" value="F:phosphopantetheine binding"/>
    <property type="evidence" value="ECO:0007669"/>
    <property type="project" value="InterPro"/>
</dbReference>
<organism evidence="5">
    <name type="scientific">Bacillus velezensis</name>
    <dbReference type="NCBI Taxonomy" id="492670"/>
    <lineage>
        <taxon>Bacteria</taxon>
        <taxon>Bacillati</taxon>
        <taxon>Bacillota</taxon>
        <taxon>Bacilli</taxon>
        <taxon>Bacillales</taxon>
        <taxon>Bacillaceae</taxon>
        <taxon>Bacillus</taxon>
        <taxon>Bacillus amyloliquefaciens group</taxon>
    </lineage>
</organism>
<dbReference type="Pfam" id="PF00668">
    <property type="entry name" value="Condensation"/>
    <property type="match status" value="1"/>
</dbReference>
<dbReference type="InterPro" id="IPR023213">
    <property type="entry name" value="CAT-like_dom_sf"/>
</dbReference>
<dbReference type="SMART" id="SM00823">
    <property type="entry name" value="PKS_PP"/>
    <property type="match status" value="1"/>
</dbReference>
<evidence type="ECO:0000256" key="3">
    <source>
        <dbReference type="ARBA" id="ARBA00022553"/>
    </source>
</evidence>
<evidence type="ECO:0000256" key="2">
    <source>
        <dbReference type="ARBA" id="ARBA00022450"/>
    </source>
</evidence>
<dbReference type="PROSITE" id="PS50075">
    <property type="entry name" value="CARRIER"/>
    <property type="match status" value="1"/>
</dbReference>
<dbReference type="Gene3D" id="3.30.300.30">
    <property type="match status" value="1"/>
</dbReference>
<keyword evidence="2" id="KW-0596">Phosphopantetheine</keyword>
<dbReference type="GO" id="GO:0044550">
    <property type="term" value="P:secondary metabolite biosynthetic process"/>
    <property type="evidence" value="ECO:0007669"/>
    <property type="project" value="TreeGrafter"/>
</dbReference>
<dbReference type="PANTHER" id="PTHR45527:SF1">
    <property type="entry name" value="FATTY ACID SYNTHASE"/>
    <property type="match status" value="1"/>
</dbReference>
<dbReference type="InterPro" id="IPR001242">
    <property type="entry name" value="Condensation_dom"/>
</dbReference>
<comment type="cofactor">
    <cofactor evidence="1">
        <name>pantetheine 4'-phosphate</name>
        <dbReference type="ChEBI" id="CHEBI:47942"/>
    </cofactor>
</comment>
<dbReference type="GO" id="GO:0003824">
    <property type="term" value="F:catalytic activity"/>
    <property type="evidence" value="ECO:0007669"/>
    <property type="project" value="InterPro"/>
</dbReference>
<proteinExistence type="predicted"/>
<dbReference type="InterPro" id="IPR045851">
    <property type="entry name" value="AMP-bd_C_sf"/>
</dbReference>
<reference evidence="5" key="1">
    <citation type="submission" date="2019-11" db="EMBL/GenBank/DDBJ databases">
        <title>Draft Genome Sequence of Plant Growth-Promoting Rhizosphere-Associated Bacteria.</title>
        <authorList>
            <person name="Vasilyev I.Y."/>
            <person name="Radchenko V."/>
            <person name="Ilnitskaya E.V."/>
        </authorList>
    </citation>
    <scope>NUCLEOTIDE SEQUENCE</scope>
    <source>
        <strain evidence="5">VRA_517_n</strain>
    </source>
</reference>
<dbReference type="RefSeq" id="WP_242452453.1">
    <property type="nucleotide sequence ID" value="NZ_WKKV01000027.1"/>
</dbReference>
<dbReference type="GO" id="GO:0005829">
    <property type="term" value="C:cytosol"/>
    <property type="evidence" value="ECO:0007669"/>
    <property type="project" value="TreeGrafter"/>
</dbReference>
<dbReference type="AlphaFoldDB" id="A0A6A8LNB0"/>